<comment type="caution">
    <text evidence="3">The sequence shown here is derived from an EMBL/GenBank/DDBJ whole genome shotgun (WGS) entry which is preliminary data.</text>
</comment>
<keyword evidence="2" id="KW-1133">Transmembrane helix</keyword>
<feature type="compositionally biased region" description="Low complexity" evidence="1">
    <location>
        <begin position="75"/>
        <end position="92"/>
    </location>
</feature>
<proteinExistence type="predicted"/>
<protein>
    <recommendedName>
        <fullName evidence="5">Outer membrane protein with beta-barrel domain</fullName>
    </recommendedName>
</protein>
<feature type="region of interest" description="Disordered" evidence="1">
    <location>
        <begin position="71"/>
        <end position="113"/>
    </location>
</feature>
<evidence type="ECO:0000313" key="3">
    <source>
        <dbReference type="EMBL" id="TWI80234.1"/>
    </source>
</evidence>
<evidence type="ECO:0000313" key="4">
    <source>
        <dbReference type="Proteomes" id="UP000316167"/>
    </source>
</evidence>
<organism evidence="3 4">
    <name type="scientific">Lacibacter cauensis</name>
    <dbReference type="NCBI Taxonomy" id="510947"/>
    <lineage>
        <taxon>Bacteria</taxon>
        <taxon>Pseudomonadati</taxon>
        <taxon>Bacteroidota</taxon>
        <taxon>Chitinophagia</taxon>
        <taxon>Chitinophagales</taxon>
        <taxon>Chitinophagaceae</taxon>
        <taxon>Lacibacter</taxon>
    </lineage>
</organism>
<keyword evidence="4" id="KW-1185">Reference proteome</keyword>
<dbReference type="AlphaFoldDB" id="A0A562SGX6"/>
<dbReference type="RefSeq" id="WP_144887074.1">
    <property type="nucleotide sequence ID" value="NZ_VLLE01000005.1"/>
</dbReference>
<dbReference type="Proteomes" id="UP000316167">
    <property type="component" value="Unassembled WGS sequence"/>
</dbReference>
<feature type="transmembrane region" description="Helical" evidence="2">
    <location>
        <begin position="42"/>
        <end position="61"/>
    </location>
</feature>
<evidence type="ECO:0000256" key="2">
    <source>
        <dbReference type="SAM" id="Phobius"/>
    </source>
</evidence>
<sequence>MEDNRFEQKVAEELSSFKLKPSDAVWQQVNAQLQEDRKRRRWIIIFLFAGLLLGGAGLLYVTADKNEQASTALHQPTNTTTPATAANKTTQADNRNTSTANEQQTDKRTATEPTTTIAATTTDEPVLNVQQPVVTVSLSKKKKVVTAANPVITIPVMQNKQQDKFITSQEDKTVMAALKQEENSVVDTTVVSEPQTEVIATNVAVKDSVGKEATDSAFVTTTVLPADSTAKSKNKWRLGLQVNAGIAQIRDNVFPGGMSAVADASPLLGNNGGSGGPTRITVNQFAIKPSLQFGMGIVARKTVFKKHVFVTGLQYQYSSYKVEQSQRVDSFYQTTNSFSTVMLTNSDAVFKTHSIAVPLDLEWKIASTAKGMFRLGTGLQQWFALSSTKTGTVANSFRYSGTTMGSTAGGTTTAKATTWQPVLQLTPAYEWNVQKQTSQLGLYFNYGLRPVYKTSSSDYWWQTGVRYRIYFK</sequence>
<gene>
    <name evidence="3" type="ORF">IQ13_2906</name>
</gene>
<accession>A0A562SGX6</accession>
<dbReference type="EMBL" id="VLLE01000005">
    <property type="protein sequence ID" value="TWI80234.1"/>
    <property type="molecule type" value="Genomic_DNA"/>
</dbReference>
<keyword evidence="2" id="KW-0812">Transmembrane</keyword>
<keyword evidence="2" id="KW-0472">Membrane</keyword>
<dbReference type="OrthoDB" id="671870at2"/>
<evidence type="ECO:0000256" key="1">
    <source>
        <dbReference type="SAM" id="MobiDB-lite"/>
    </source>
</evidence>
<name>A0A562SGX6_9BACT</name>
<reference evidence="3 4" key="1">
    <citation type="journal article" date="2015" name="Stand. Genomic Sci.">
        <title>Genomic Encyclopedia of Bacterial and Archaeal Type Strains, Phase III: the genomes of soil and plant-associated and newly described type strains.</title>
        <authorList>
            <person name="Whitman W.B."/>
            <person name="Woyke T."/>
            <person name="Klenk H.P."/>
            <person name="Zhou Y."/>
            <person name="Lilburn T.G."/>
            <person name="Beck B.J."/>
            <person name="De Vos P."/>
            <person name="Vandamme P."/>
            <person name="Eisen J.A."/>
            <person name="Garrity G."/>
            <person name="Hugenholtz P."/>
            <person name="Kyrpides N.C."/>
        </authorList>
    </citation>
    <scope>NUCLEOTIDE SEQUENCE [LARGE SCALE GENOMIC DNA]</scope>
    <source>
        <strain evidence="3 4">CGMCC 1.7271</strain>
    </source>
</reference>
<feature type="compositionally biased region" description="Polar residues" evidence="1">
    <location>
        <begin position="93"/>
        <end position="103"/>
    </location>
</feature>
<evidence type="ECO:0008006" key="5">
    <source>
        <dbReference type="Google" id="ProtNLM"/>
    </source>
</evidence>